<dbReference type="Gene3D" id="3.30.420.10">
    <property type="entry name" value="Ribonuclease H-like superfamily/Ribonuclease H"/>
    <property type="match status" value="1"/>
</dbReference>
<dbReference type="GO" id="GO:0015074">
    <property type="term" value="P:DNA integration"/>
    <property type="evidence" value="ECO:0007669"/>
    <property type="project" value="InterPro"/>
</dbReference>
<name>A0AAW0YNB5_CHEQU</name>
<dbReference type="InterPro" id="IPR036397">
    <property type="entry name" value="RNaseH_sf"/>
</dbReference>
<feature type="domain" description="Integrase catalytic" evidence="1">
    <location>
        <begin position="18"/>
        <end position="143"/>
    </location>
</feature>
<protein>
    <recommendedName>
        <fullName evidence="1">Integrase catalytic domain-containing protein</fullName>
    </recommendedName>
</protein>
<dbReference type="Pfam" id="PF00665">
    <property type="entry name" value="rve"/>
    <property type="match status" value="1"/>
</dbReference>
<evidence type="ECO:0000313" key="3">
    <source>
        <dbReference type="Proteomes" id="UP001445076"/>
    </source>
</evidence>
<dbReference type="EMBL" id="JARKIK010000001">
    <property type="protein sequence ID" value="KAK8754224.1"/>
    <property type="molecule type" value="Genomic_DNA"/>
</dbReference>
<comment type="caution">
    <text evidence="2">The sequence shown here is derived from an EMBL/GenBank/DDBJ whole genome shotgun (WGS) entry which is preliminary data.</text>
</comment>
<dbReference type="InterPro" id="IPR001584">
    <property type="entry name" value="Integrase_cat-core"/>
</dbReference>
<accession>A0AAW0YNB5</accession>
<reference evidence="2 3" key="1">
    <citation type="journal article" date="2024" name="BMC Genomics">
        <title>Genome assembly of redclaw crayfish (Cherax quadricarinatus) provides insights into its immune adaptation and hypoxia tolerance.</title>
        <authorList>
            <person name="Liu Z."/>
            <person name="Zheng J."/>
            <person name="Li H."/>
            <person name="Fang K."/>
            <person name="Wang S."/>
            <person name="He J."/>
            <person name="Zhou D."/>
            <person name="Weng S."/>
            <person name="Chi M."/>
            <person name="Gu Z."/>
            <person name="He J."/>
            <person name="Li F."/>
            <person name="Wang M."/>
        </authorList>
    </citation>
    <scope>NUCLEOTIDE SEQUENCE [LARGE SCALE GENOMIC DNA]</scope>
    <source>
        <strain evidence="2">ZL_2023a</strain>
    </source>
</reference>
<dbReference type="InterPro" id="IPR050951">
    <property type="entry name" value="Retrovirus_Pol_polyprotein"/>
</dbReference>
<proteinExistence type="predicted"/>
<dbReference type="AlphaFoldDB" id="A0AAW0YNB5"/>
<evidence type="ECO:0000313" key="2">
    <source>
        <dbReference type="EMBL" id="KAK8754224.1"/>
    </source>
</evidence>
<evidence type="ECO:0000259" key="1">
    <source>
        <dbReference type="PROSITE" id="PS50994"/>
    </source>
</evidence>
<organism evidence="2 3">
    <name type="scientific">Cherax quadricarinatus</name>
    <name type="common">Australian red claw crayfish</name>
    <dbReference type="NCBI Taxonomy" id="27406"/>
    <lineage>
        <taxon>Eukaryota</taxon>
        <taxon>Metazoa</taxon>
        <taxon>Ecdysozoa</taxon>
        <taxon>Arthropoda</taxon>
        <taxon>Crustacea</taxon>
        <taxon>Multicrustacea</taxon>
        <taxon>Malacostraca</taxon>
        <taxon>Eumalacostraca</taxon>
        <taxon>Eucarida</taxon>
        <taxon>Decapoda</taxon>
        <taxon>Pleocyemata</taxon>
        <taxon>Astacidea</taxon>
        <taxon>Parastacoidea</taxon>
        <taxon>Parastacidae</taxon>
        <taxon>Cherax</taxon>
    </lineage>
</organism>
<gene>
    <name evidence="2" type="ORF">OTU49_014971</name>
</gene>
<keyword evidence="3" id="KW-1185">Reference proteome</keyword>
<dbReference type="InterPro" id="IPR012337">
    <property type="entry name" value="RNaseH-like_sf"/>
</dbReference>
<dbReference type="Proteomes" id="UP001445076">
    <property type="component" value="Unassembled WGS sequence"/>
</dbReference>
<dbReference type="PANTHER" id="PTHR37984">
    <property type="entry name" value="PROTEIN CBG26694"/>
    <property type="match status" value="1"/>
</dbReference>
<dbReference type="SUPFAM" id="SSF53098">
    <property type="entry name" value="Ribonuclease H-like"/>
    <property type="match status" value="1"/>
</dbReference>
<sequence length="143" mass="15890">IGNTSRSIKPVPLQSISAPGEPFSKQVVDVLGPFPRTKLGNDYLLTNICSTTRYLEAVPLHKITAHVVLRVLMKFFFHVGFLQAAQTDQGSNFTSKSFRNVLKGLKVEPQCSTVYHSPSRGEIEKLHQALKTMMQAYGIDNTN</sequence>
<feature type="non-terminal residue" evidence="2">
    <location>
        <position position="143"/>
    </location>
</feature>
<dbReference type="GO" id="GO:0003676">
    <property type="term" value="F:nucleic acid binding"/>
    <property type="evidence" value="ECO:0007669"/>
    <property type="project" value="InterPro"/>
</dbReference>
<dbReference type="PANTHER" id="PTHR37984:SF15">
    <property type="entry name" value="INTEGRASE CATALYTIC DOMAIN-CONTAINING PROTEIN"/>
    <property type="match status" value="1"/>
</dbReference>
<feature type="non-terminal residue" evidence="2">
    <location>
        <position position="1"/>
    </location>
</feature>
<dbReference type="PROSITE" id="PS50994">
    <property type="entry name" value="INTEGRASE"/>
    <property type="match status" value="1"/>
</dbReference>